<dbReference type="AlphaFoldDB" id="A0A8J2VKT2"/>
<dbReference type="Proteomes" id="UP000625210">
    <property type="component" value="Unassembled WGS sequence"/>
</dbReference>
<organism evidence="1 2">
    <name type="scientific">Marinithermofilum abyssi</name>
    <dbReference type="NCBI Taxonomy" id="1571185"/>
    <lineage>
        <taxon>Bacteria</taxon>
        <taxon>Bacillati</taxon>
        <taxon>Bacillota</taxon>
        <taxon>Bacilli</taxon>
        <taxon>Bacillales</taxon>
        <taxon>Thermoactinomycetaceae</taxon>
        <taxon>Marinithermofilum</taxon>
    </lineage>
</organism>
<reference evidence="1" key="1">
    <citation type="journal article" date="2014" name="Int. J. Syst. Evol. Microbiol.">
        <title>Complete genome sequence of Corynebacterium casei LMG S-19264T (=DSM 44701T), isolated from a smear-ripened cheese.</title>
        <authorList>
            <consortium name="US DOE Joint Genome Institute (JGI-PGF)"/>
            <person name="Walter F."/>
            <person name="Albersmeier A."/>
            <person name="Kalinowski J."/>
            <person name="Ruckert C."/>
        </authorList>
    </citation>
    <scope>NUCLEOTIDE SEQUENCE</scope>
    <source>
        <strain evidence="1">CGMCC 1.15179</strain>
    </source>
</reference>
<reference evidence="1" key="2">
    <citation type="submission" date="2020-09" db="EMBL/GenBank/DDBJ databases">
        <authorList>
            <person name="Sun Q."/>
            <person name="Zhou Y."/>
        </authorList>
    </citation>
    <scope>NUCLEOTIDE SEQUENCE</scope>
    <source>
        <strain evidence="1">CGMCC 1.15179</strain>
    </source>
</reference>
<accession>A0A8J2VKT2</accession>
<comment type="caution">
    <text evidence="1">The sequence shown here is derived from an EMBL/GenBank/DDBJ whole genome shotgun (WGS) entry which is preliminary data.</text>
</comment>
<evidence type="ECO:0000313" key="2">
    <source>
        <dbReference type="Proteomes" id="UP000625210"/>
    </source>
</evidence>
<proteinExistence type="predicted"/>
<gene>
    <name evidence="1" type="ORF">GCM10011571_35170</name>
</gene>
<name>A0A8J2VKT2_9BACL</name>
<evidence type="ECO:0000313" key="1">
    <source>
        <dbReference type="EMBL" id="GGE29961.1"/>
    </source>
</evidence>
<protein>
    <submittedName>
        <fullName evidence="1">Uncharacterized protein</fullName>
    </submittedName>
</protein>
<dbReference type="EMBL" id="BMHQ01000025">
    <property type="protein sequence ID" value="GGE29961.1"/>
    <property type="molecule type" value="Genomic_DNA"/>
</dbReference>
<sequence length="74" mass="8478">MASTYVLNTHYGTQLLSPLEGIKYALEMMDTAIVTPGIEAHADHDWVLALWHNRKEPLQVGFHEESILFNNRQN</sequence>
<keyword evidence="2" id="KW-1185">Reference proteome</keyword>